<evidence type="ECO:0000313" key="5">
    <source>
        <dbReference type="EMBL" id="GFQ76260.1"/>
    </source>
</evidence>
<dbReference type="Gene3D" id="3.30.70.270">
    <property type="match status" value="1"/>
</dbReference>
<feature type="compositionally biased region" description="Pro residues" evidence="2">
    <location>
        <begin position="814"/>
        <end position="825"/>
    </location>
</feature>
<dbReference type="PANTHER" id="PTHR19446">
    <property type="entry name" value="REVERSE TRANSCRIPTASES"/>
    <property type="match status" value="1"/>
</dbReference>
<dbReference type="PROSITE" id="PS50878">
    <property type="entry name" value="RT_POL"/>
    <property type="match status" value="1"/>
</dbReference>
<feature type="compositionally biased region" description="Polar residues" evidence="2">
    <location>
        <begin position="1765"/>
        <end position="1781"/>
    </location>
</feature>
<sequence>MSMSNKYRKSFSQPSYSSTPRRHSRGSPVAHRTRRQISFARAVQIGLCKICHRVLPGTQSLWDHLNTSHSPSPRQQYCLDAFPKEFHIKDLLSKEYDWLTPFRKSSASLITQGGTPSHGPDPISTIQDPLGDAAEKGLLTSSSQPLTGVSGELAPSPTVSCVQDQPVCETLPMGPSKTGGLSRSWCAPVQVYSNPIVQRKCSELSQSLPLNLIAIQHNSPIWPPVSPVQCLEAPAPVTEIHSEAPCVSPNAGLPVAEDSPSVSPGQPVIISSVTTICEIPPKKRSPPSPQSPDILDIVLAGDISIPDSPDVTSLREAWPGKLNGSPPHPAFPPPSFAQVVSKKVCSTKNVLLPCNKCDRRFYTKHGLDVHVCKNQPTEVPSAPSRDLHSSGPPGKPRRPREPLPPRLRKKPVKAQAVVCLFCEKQFKTLASLSQHSLVVHGEVAQQRVNSAPGASVAPTSGKQCVSTSSNVGTETPPLFRCPECGFIAKSKKGLFYHTKEAHKKPSPPLAVAGTTSIKSTTQLPLSISGKMIQISLPVADIIPCPFDQCRQTFATGNWDGVCDRIKNHFANAHGTGGCKLYQFCSLCRKGFFENPVEHSCLKGGYIIESAPPLPKRHTKLACSSSTAETVAPPVEDLIVERTVSVKQSFPSSPPVDGIDLHGDTLRYFFPTPQTMCCPVSGCSHSFTTKKWFTTNTSIKRHLTSFHRRPNLFVQYWCSSCRKRIVQPARHRCLKGASLVTRSSQGTWECEDCQFKASTKVGLDNHRKTHRREAAVLELPQLTVPETSSKKAKKKKARMAPLSSGDPGSARLAPPASPLAADPPCPDQNEDAAEGRADLAVPAVLEGFVEALDTLLEVDEISGSLPHLETLVDDLVVVVQEHFHLSRPPQNQNSTTANRPTDVQNPQAVQRNYRWNRRKCIRLITQANSLRCPLPREAVTAHFQQVWEHAKTDVIEQSQNPPTRPPVVEALAREFVLECLKSCENTAPGPDLISYKHWREVDPNCVVLTKLFNVCLKLADVPKRWKLSNTILIQKKNEPASITDWRPISLSDTAYKLFSKCLARKLSDWCETFEVMSPAQKGFSPFDGVIEHNFLLSEHLEAARRDKCERFVAWLDIANAFGSIPHGVILSALRNCGVDQDFARLVQNIYTEAATQVLTNDGPTLPIHLRSGVKQGCPLSGILFNLSIDVVLQEVQSDQESRAILAFADDIVLLAKSQVDLQALLDKACARLQDLKLEVNPHKCATLHLSGVTPVGARASKFSIGDIPLRHLEDSNAYTYLGKPVGFFLQKNFSDANEALRLADCIAKSHLAQWQKLDALKTFFFPSLSFAMRTDQLDKTAWSEVDKFVRSEVKNILSVPQNASNHYLSANKKRGGCSVPSAAEDSDFYLVDTAFKLLTSSDEEVALLALAQLTRTVRQRIKRPPTDGDLGSFLSGCMGEDFKRTTNRLANVWTNARKASVRQKITWSFAQSKPSLSIGDDVLTSVHRRKVLRTFHDLFQTKAASALKAQPSQGKAMDCVGLSPASTHFLTEGKFTRFADWRFVHKARLNLVPLNANKAWNDPQAKLCRRCGRWDETLPHVINHCPIHSAAWQKRHDAILNRIKAAVSFKGKILSVNKVVDQGLRPDIVAEVGDELFVLDVTIPFENRRPAFHHARLRKVEKYKNLIEFFRKLGHKKVSIVPIVVGSLGAWDPENDVFLRKVATKSYLNLLRKLCVSDCIRWSRDIYIQHLTGVKQYGQNTALLPEIDGVCEDPGVHASDLGSPAASKSPSCSEPMSANCSPHTPPTVPLTQGEGTTN</sequence>
<keyword evidence="1" id="KW-0863">Zinc-finger</keyword>
<dbReference type="InterPro" id="IPR043128">
    <property type="entry name" value="Rev_trsase/Diguanyl_cyclase"/>
</dbReference>
<dbReference type="GO" id="GO:0008270">
    <property type="term" value="F:zinc ion binding"/>
    <property type="evidence" value="ECO:0007669"/>
    <property type="project" value="UniProtKB-KW"/>
</dbReference>
<accession>A0A8X6IFH4</accession>
<dbReference type="PROSITE" id="PS00028">
    <property type="entry name" value="ZINC_FINGER_C2H2_1"/>
    <property type="match status" value="1"/>
</dbReference>
<feature type="compositionally biased region" description="Polar residues" evidence="2">
    <location>
        <begin position="1788"/>
        <end position="1797"/>
    </location>
</feature>
<comment type="caution">
    <text evidence="5">The sequence shown here is derived from an EMBL/GenBank/DDBJ whole genome shotgun (WGS) entry which is preliminary data.</text>
</comment>
<gene>
    <name evidence="5" type="ORF">TNCT_717471</name>
</gene>
<feature type="domain" description="C2H2-type" evidence="3">
    <location>
        <begin position="747"/>
        <end position="774"/>
    </location>
</feature>
<evidence type="ECO:0000256" key="2">
    <source>
        <dbReference type="SAM" id="MobiDB-lite"/>
    </source>
</evidence>
<dbReference type="Pfam" id="PF00078">
    <property type="entry name" value="RVT_1"/>
    <property type="match status" value="1"/>
</dbReference>
<feature type="region of interest" description="Disordered" evidence="2">
    <location>
        <begin position="374"/>
        <end position="409"/>
    </location>
</feature>
<dbReference type="EMBL" id="BMAO01031600">
    <property type="protein sequence ID" value="GFQ76260.1"/>
    <property type="molecule type" value="Genomic_DNA"/>
</dbReference>
<dbReference type="CDD" id="cd01650">
    <property type="entry name" value="RT_nLTR_like"/>
    <property type="match status" value="1"/>
</dbReference>
<dbReference type="GO" id="GO:0071897">
    <property type="term" value="P:DNA biosynthetic process"/>
    <property type="evidence" value="ECO:0007669"/>
    <property type="project" value="UniProtKB-ARBA"/>
</dbReference>
<organism evidence="5 6">
    <name type="scientific">Trichonephila clavata</name>
    <name type="common">Joro spider</name>
    <name type="synonym">Nephila clavata</name>
    <dbReference type="NCBI Taxonomy" id="2740835"/>
    <lineage>
        <taxon>Eukaryota</taxon>
        <taxon>Metazoa</taxon>
        <taxon>Ecdysozoa</taxon>
        <taxon>Arthropoda</taxon>
        <taxon>Chelicerata</taxon>
        <taxon>Arachnida</taxon>
        <taxon>Araneae</taxon>
        <taxon>Araneomorphae</taxon>
        <taxon>Entelegynae</taxon>
        <taxon>Araneoidea</taxon>
        <taxon>Nephilidae</taxon>
        <taxon>Trichonephila</taxon>
    </lineage>
</organism>
<dbReference type="PROSITE" id="PS50157">
    <property type="entry name" value="ZINC_FINGER_C2H2_2"/>
    <property type="match status" value="2"/>
</dbReference>
<feature type="region of interest" description="Disordered" evidence="2">
    <location>
        <begin position="885"/>
        <end position="905"/>
    </location>
</feature>
<evidence type="ECO:0000259" key="3">
    <source>
        <dbReference type="PROSITE" id="PS50157"/>
    </source>
</evidence>
<feature type="region of interest" description="Disordered" evidence="2">
    <location>
        <begin position="778"/>
        <end position="832"/>
    </location>
</feature>
<reference evidence="5" key="1">
    <citation type="submission" date="2020-07" db="EMBL/GenBank/DDBJ databases">
        <title>Multicomponent nature underlies the extraordinary mechanical properties of spider dragline silk.</title>
        <authorList>
            <person name="Kono N."/>
            <person name="Nakamura H."/>
            <person name="Mori M."/>
            <person name="Yoshida Y."/>
            <person name="Ohtoshi R."/>
            <person name="Malay A.D."/>
            <person name="Moran D.A.P."/>
            <person name="Tomita M."/>
            <person name="Numata K."/>
            <person name="Arakawa K."/>
        </authorList>
    </citation>
    <scope>NUCLEOTIDE SEQUENCE</scope>
</reference>
<feature type="domain" description="C2H2-type" evidence="3">
    <location>
        <begin position="479"/>
        <end position="507"/>
    </location>
</feature>
<dbReference type="InterPro" id="IPR000477">
    <property type="entry name" value="RT_dom"/>
</dbReference>
<evidence type="ECO:0000259" key="4">
    <source>
        <dbReference type="PROSITE" id="PS50878"/>
    </source>
</evidence>
<feature type="compositionally biased region" description="Polar residues" evidence="2">
    <location>
        <begin position="1"/>
        <end position="19"/>
    </location>
</feature>
<proteinExistence type="predicted"/>
<name>A0A8X6IFH4_TRICU</name>
<feature type="compositionally biased region" description="Basic residues" evidence="2">
    <location>
        <begin position="20"/>
        <end position="33"/>
    </location>
</feature>
<keyword evidence="1" id="KW-0479">Metal-binding</keyword>
<dbReference type="InterPro" id="IPR013087">
    <property type="entry name" value="Znf_C2H2_type"/>
</dbReference>
<keyword evidence="6" id="KW-1185">Reference proteome</keyword>
<feature type="region of interest" description="Disordered" evidence="2">
    <location>
        <begin position="110"/>
        <end position="129"/>
    </location>
</feature>
<dbReference type="InterPro" id="IPR043502">
    <property type="entry name" value="DNA/RNA_pol_sf"/>
</dbReference>
<feature type="region of interest" description="Disordered" evidence="2">
    <location>
        <begin position="1760"/>
        <end position="1797"/>
    </location>
</feature>
<feature type="region of interest" description="Disordered" evidence="2">
    <location>
        <begin position="1"/>
        <end position="33"/>
    </location>
</feature>
<evidence type="ECO:0000313" key="6">
    <source>
        <dbReference type="Proteomes" id="UP000887116"/>
    </source>
</evidence>
<dbReference type="OrthoDB" id="1702117at2759"/>
<feature type="compositionally biased region" description="Polar residues" evidence="2">
    <location>
        <begin position="887"/>
        <end position="905"/>
    </location>
</feature>
<protein>
    <submittedName>
        <fullName evidence="5">Retrovirus-related Pol polyprotein from type-1 retrotransposable element R2</fullName>
    </submittedName>
</protein>
<dbReference type="Proteomes" id="UP000887116">
    <property type="component" value="Unassembled WGS sequence"/>
</dbReference>
<feature type="domain" description="Reverse transcriptase" evidence="4">
    <location>
        <begin position="1013"/>
        <end position="1284"/>
    </location>
</feature>
<evidence type="ECO:0000256" key="1">
    <source>
        <dbReference type="PROSITE-ProRule" id="PRU00042"/>
    </source>
</evidence>
<dbReference type="SUPFAM" id="SSF56672">
    <property type="entry name" value="DNA/RNA polymerases"/>
    <property type="match status" value="1"/>
</dbReference>
<keyword evidence="1" id="KW-0862">Zinc</keyword>
<dbReference type="Gene3D" id="3.30.160.60">
    <property type="entry name" value="Classic Zinc Finger"/>
    <property type="match status" value="1"/>
</dbReference>
<dbReference type="SMART" id="SM00355">
    <property type="entry name" value="ZnF_C2H2"/>
    <property type="match status" value="7"/>
</dbReference>